<name>A0A6A5VXQ2_9PLEO</name>
<dbReference type="EMBL" id="ML977946">
    <property type="protein sequence ID" value="KAF1992661.1"/>
    <property type="molecule type" value="Genomic_DNA"/>
</dbReference>
<feature type="region of interest" description="Disordered" evidence="1">
    <location>
        <begin position="154"/>
        <end position="179"/>
    </location>
</feature>
<organism evidence="2 3">
    <name type="scientific">Amniculicola lignicola CBS 123094</name>
    <dbReference type="NCBI Taxonomy" id="1392246"/>
    <lineage>
        <taxon>Eukaryota</taxon>
        <taxon>Fungi</taxon>
        <taxon>Dikarya</taxon>
        <taxon>Ascomycota</taxon>
        <taxon>Pezizomycotina</taxon>
        <taxon>Dothideomycetes</taxon>
        <taxon>Pleosporomycetidae</taxon>
        <taxon>Pleosporales</taxon>
        <taxon>Amniculicolaceae</taxon>
        <taxon>Amniculicola</taxon>
    </lineage>
</organism>
<protein>
    <submittedName>
        <fullName evidence="2">Uncharacterized protein</fullName>
    </submittedName>
</protein>
<dbReference type="AlphaFoldDB" id="A0A6A5VXQ2"/>
<sequence>MDNGKRSQSPGGEGDQDMPKRRRESQSPLGRPKSKPERRATQMRVRGLLNANFFWYPRTAAERHAAEAYQRTREFQRNRDTYIQRHFIDHPPAHISRAPSLNQTNASPSSQTTEAPPVVDPQTAIQSVEKNWSLEEVELRVILSELDKMVESPEFNENYAPKSQDSNPTTRDGHPGSSV</sequence>
<feature type="compositionally biased region" description="Polar residues" evidence="1">
    <location>
        <begin position="161"/>
        <end position="170"/>
    </location>
</feature>
<accession>A0A6A5VXQ2</accession>
<feature type="compositionally biased region" description="Polar residues" evidence="1">
    <location>
        <begin position="1"/>
        <end position="10"/>
    </location>
</feature>
<feature type="compositionally biased region" description="Polar residues" evidence="1">
    <location>
        <begin position="99"/>
        <end position="114"/>
    </location>
</feature>
<feature type="region of interest" description="Disordered" evidence="1">
    <location>
        <begin position="95"/>
        <end position="121"/>
    </location>
</feature>
<feature type="region of interest" description="Disordered" evidence="1">
    <location>
        <begin position="1"/>
        <end position="42"/>
    </location>
</feature>
<keyword evidence="3" id="KW-1185">Reference proteome</keyword>
<evidence type="ECO:0000313" key="3">
    <source>
        <dbReference type="Proteomes" id="UP000799779"/>
    </source>
</evidence>
<gene>
    <name evidence="2" type="ORF">P154DRAFT_583674</name>
</gene>
<proteinExistence type="predicted"/>
<evidence type="ECO:0000256" key="1">
    <source>
        <dbReference type="SAM" id="MobiDB-lite"/>
    </source>
</evidence>
<reference evidence="2" key="1">
    <citation type="journal article" date="2020" name="Stud. Mycol.">
        <title>101 Dothideomycetes genomes: a test case for predicting lifestyles and emergence of pathogens.</title>
        <authorList>
            <person name="Haridas S."/>
            <person name="Albert R."/>
            <person name="Binder M."/>
            <person name="Bloem J."/>
            <person name="Labutti K."/>
            <person name="Salamov A."/>
            <person name="Andreopoulos B."/>
            <person name="Baker S."/>
            <person name="Barry K."/>
            <person name="Bills G."/>
            <person name="Bluhm B."/>
            <person name="Cannon C."/>
            <person name="Castanera R."/>
            <person name="Culley D."/>
            <person name="Daum C."/>
            <person name="Ezra D."/>
            <person name="Gonzalez J."/>
            <person name="Henrissat B."/>
            <person name="Kuo A."/>
            <person name="Liang C."/>
            <person name="Lipzen A."/>
            <person name="Lutzoni F."/>
            <person name="Magnuson J."/>
            <person name="Mondo S."/>
            <person name="Nolan M."/>
            <person name="Ohm R."/>
            <person name="Pangilinan J."/>
            <person name="Park H.-J."/>
            <person name="Ramirez L."/>
            <person name="Alfaro M."/>
            <person name="Sun H."/>
            <person name="Tritt A."/>
            <person name="Yoshinaga Y."/>
            <person name="Zwiers L.-H."/>
            <person name="Turgeon B."/>
            <person name="Goodwin S."/>
            <person name="Spatafora J."/>
            <person name="Crous P."/>
            <person name="Grigoriev I."/>
        </authorList>
    </citation>
    <scope>NUCLEOTIDE SEQUENCE</scope>
    <source>
        <strain evidence="2">CBS 123094</strain>
    </source>
</reference>
<dbReference type="Proteomes" id="UP000799779">
    <property type="component" value="Unassembled WGS sequence"/>
</dbReference>
<evidence type="ECO:0000313" key="2">
    <source>
        <dbReference type="EMBL" id="KAF1992661.1"/>
    </source>
</evidence>